<comment type="caution">
    <text evidence="2">The sequence shown here is derived from an EMBL/GenBank/DDBJ whole genome shotgun (WGS) entry which is preliminary data.</text>
</comment>
<evidence type="ECO:0000313" key="2">
    <source>
        <dbReference type="EMBL" id="KAJ8955064.1"/>
    </source>
</evidence>
<dbReference type="InterPro" id="IPR057191">
    <property type="entry name" value="DUF7869"/>
</dbReference>
<dbReference type="PANTHER" id="PTHR34415:SF1">
    <property type="entry name" value="INTEGRASE CATALYTIC DOMAIN-CONTAINING PROTEIN"/>
    <property type="match status" value="1"/>
</dbReference>
<organism evidence="2 3">
    <name type="scientific">Rhamnusium bicolor</name>
    <dbReference type="NCBI Taxonomy" id="1586634"/>
    <lineage>
        <taxon>Eukaryota</taxon>
        <taxon>Metazoa</taxon>
        <taxon>Ecdysozoa</taxon>
        <taxon>Arthropoda</taxon>
        <taxon>Hexapoda</taxon>
        <taxon>Insecta</taxon>
        <taxon>Pterygota</taxon>
        <taxon>Neoptera</taxon>
        <taxon>Endopterygota</taxon>
        <taxon>Coleoptera</taxon>
        <taxon>Polyphaga</taxon>
        <taxon>Cucujiformia</taxon>
        <taxon>Chrysomeloidea</taxon>
        <taxon>Cerambycidae</taxon>
        <taxon>Lepturinae</taxon>
        <taxon>Rhagiini</taxon>
        <taxon>Rhamnusium</taxon>
    </lineage>
</organism>
<dbReference type="PANTHER" id="PTHR34415">
    <property type="entry name" value="INTEGRASE CATALYTIC DOMAIN-CONTAINING PROTEIN"/>
    <property type="match status" value="1"/>
</dbReference>
<dbReference type="EMBL" id="JANEYF010001891">
    <property type="protein sequence ID" value="KAJ8955064.1"/>
    <property type="molecule type" value="Genomic_DNA"/>
</dbReference>
<reference evidence="2" key="1">
    <citation type="journal article" date="2023" name="Insect Mol. Biol.">
        <title>Genome sequencing provides insights into the evolution of gene families encoding plant cell wall-degrading enzymes in longhorned beetles.</title>
        <authorList>
            <person name="Shin N.R."/>
            <person name="Okamura Y."/>
            <person name="Kirsch R."/>
            <person name="Pauchet Y."/>
        </authorList>
    </citation>
    <scope>NUCLEOTIDE SEQUENCE</scope>
    <source>
        <strain evidence="2">RBIC_L_NR</strain>
    </source>
</reference>
<protein>
    <recommendedName>
        <fullName evidence="1">DUF7869 domain-containing protein</fullName>
    </recommendedName>
</protein>
<evidence type="ECO:0000313" key="3">
    <source>
        <dbReference type="Proteomes" id="UP001162156"/>
    </source>
</evidence>
<gene>
    <name evidence="2" type="ORF">NQ314_006944</name>
</gene>
<dbReference type="AlphaFoldDB" id="A0AAV8YU88"/>
<dbReference type="Proteomes" id="UP001162156">
    <property type="component" value="Unassembled WGS sequence"/>
</dbReference>
<proteinExistence type="predicted"/>
<keyword evidence="3" id="KW-1185">Reference proteome</keyword>
<evidence type="ECO:0000259" key="1">
    <source>
        <dbReference type="Pfam" id="PF25273"/>
    </source>
</evidence>
<dbReference type="Pfam" id="PF25273">
    <property type="entry name" value="DUF7869"/>
    <property type="match status" value="1"/>
</dbReference>
<feature type="domain" description="DUF7869" evidence="1">
    <location>
        <begin position="53"/>
        <end position="160"/>
    </location>
</feature>
<sequence>MFRFVHCEAICRKCDSLNCEVKAHSDMFYMSQLSCYNLSINFGDNKRSYICFWHEGLAERGGNEIASCLLRVLNMGISHKRNIVVWSDNCTAQNKNRMIVFIYMFLVIFAHFDTIEHRYLVNGHSFLQCNRDFALIEKRKRKCAPMLPEDSHHVILSSTHTGRFEIVNMCQKNFSDIQAAADKVLNIKQVNITPKSCD</sequence>
<name>A0AAV8YU88_9CUCU</name>
<accession>A0AAV8YU88</accession>